<name>A0ABW0P6X3_9HYPH</name>
<protein>
    <submittedName>
        <fullName evidence="2">Uncharacterized protein</fullName>
    </submittedName>
</protein>
<evidence type="ECO:0000256" key="1">
    <source>
        <dbReference type="SAM" id="MobiDB-lite"/>
    </source>
</evidence>
<sequence>MSDPRTDSLARLAPRPTAVSLKSEFFKMMPAIEAALERDVHWKDILADLARNGFQISPELAANYAAQYRRRNRPTGEPGKPGRPRKAGPRRPAPAQAPAIPILVAENGRPIPRTVANLRRPDAID</sequence>
<reference evidence="3" key="1">
    <citation type="journal article" date="2019" name="Int. J. Syst. Evol. Microbiol.">
        <title>The Global Catalogue of Microorganisms (GCM) 10K type strain sequencing project: providing services to taxonomists for standard genome sequencing and annotation.</title>
        <authorList>
            <consortium name="The Broad Institute Genomics Platform"/>
            <consortium name="The Broad Institute Genome Sequencing Center for Infectious Disease"/>
            <person name="Wu L."/>
            <person name="Ma J."/>
        </authorList>
    </citation>
    <scope>NUCLEOTIDE SEQUENCE [LARGE SCALE GENOMIC DNA]</scope>
    <source>
        <strain evidence="3">CCUG 43117</strain>
    </source>
</reference>
<dbReference type="EMBL" id="JBHSLU010000089">
    <property type="protein sequence ID" value="MFC5508385.1"/>
    <property type="molecule type" value="Genomic_DNA"/>
</dbReference>
<dbReference type="RefSeq" id="WP_067988168.1">
    <property type="nucleotide sequence ID" value="NZ_JBHSLU010000089.1"/>
</dbReference>
<comment type="caution">
    <text evidence="2">The sequence shown here is derived from an EMBL/GenBank/DDBJ whole genome shotgun (WGS) entry which is preliminary data.</text>
</comment>
<gene>
    <name evidence="2" type="ORF">ACFPN9_24375</name>
</gene>
<organism evidence="2 3">
    <name type="scientific">Bosea massiliensis</name>
    <dbReference type="NCBI Taxonomy" id="151419"/>
    <lineage>
        <taxon>Bacteria</taxon>
        <taxon>Pseudomonadati</taxon>
        <taxon>Pseudomonadota</taxon>
        <taxon>Alphaproteobacteria</taxon>
        <taxon>Hyphomicrobiales</taxon>
        <taxon>Boseaceae</taxon>
        <taxon>Bosea</taxon>
    </lineage>
</organism>
<evidence type="ECO:0000313" key="2">
    <source>
        <dbReference type="EMBL" id="MFC5508385.1"/>
    </source>
</evidence>
<evidence type="ECO:0000313" key="3">
    <source>
        <dbReference type="Proteomes" id="UP001596060"/>
    </source>
</evidence>
<keyword evidence="3" id="KW-1185">Reference proteome</keyword>
<proteinExistence type="predicted"/>
<feature type="region of interest" description="Disordered" evidence="1">
    <location>
        <begin position="65"/>
        <end position="106"/>
    </location>
</feature>
<dbReference type="Proteomes" id="UP001596060">
    <property type="component" value="Unassembled WGS sequence"/>
</dbReference>
<accession>A0ABW0P6X3</accession>